<accession>A0A843WQK1</accession>
<name>A0A843WQK1_COLES</name>
<dbReference type="AlphaFoldDB" id="A0A843WQK1"/>
<evidence type="ECO:0000313" key="3">
    <source>
        <dbReference type="Proteomes" id="UP000652761"/>
    </source>
</evidence>
<feature type="compositionally biased region" description="Polar residues" evidence="1">
    <location>
        <begin position="1"/>
        <end position="18"/>
    </location>
</feature>
<evidence type="ECO:0000256" key="1">
    <source>
        <dbReference type="SAM" id="MobiDB-lite"/>
    </source>
</evidence>
<dbReference type="EMBL" id="NMUH01005494">
    <property type="protein sequence ID" value="MQM12912.1"/>
    <property type="molecule type" value="Genomic_DNA"/>
</dbReference>
<protein>
    <submittedName>
        <fullName evidence="2">Uncharacterized protein</fullName>
    </submittedName>
</protein>
<keyword evidence="3" id="KW-1185">Reference proteome</keyword>
<dbReference type="Proteomes" id="UP000652761">
    <property type="component" value="Unassembled WGS sequence"/>
</dbReference>
<feature type="region of interest" description="Disordered" evidence="1">
    <location>
        <begin position="1"/>
        <end position="66"/>
    </location>
</feature>
<sequence>MGVPGNGNNLSRGTSPQVPSIGRRTSVDRTRELAQVPRVQGGFRNSSSGDHPKAPNKPSIGGGEHA</sequence>
<evidence type="ECO:0000313" key="2">
    <source>
        <dbReference type="EMBL" id="MQM12912.1"/>
    </source>
</evidence>
<proteinExistence type="predicted"/>
<comment type="caution">
    <text evidence="2">The sequence shown here is derived from an EMBL/GenBank/DDBJ whole genome shotgun (WGS) entry which is preliminary data.</text>
</comment>
<gene>
    <name evidence="2" type="ORF">Taro_045832</name>
</gene>
<reference evidence="2" key="1">
    <citation type="submission" date="2017-07" db="EMBL/GenBank/DDBJ databases">
        <title>Taro Niue Genome Assembly and Annotation.</title>
        <authorList>
            <person name="Atibalentja N."/>
            <person name="Keating K."/>
            <person name="Fields C.J."/>
        </authorList>
    </citation>
    <scope>NUCLEOTIDE SEQUENCE</scope>
    <source>
        <strain evidence="2">Niue_2</strain>
        <tissue evidence="2">Leaf</tissue>
    </source>
</reference>
<organism evidence="2 3">
    <name type="scientific">Colocasia esculenta</name>
    <name type="common">Wild taro</name>
    <name type="synonym">Arum esculentum</name>
    <dbReference type="NCBI Taxonomy" id="4460"/>
    <lineage>
        <taxon>Eukaryota</taxon>
        <taxon>Viridiplantae</taxon>
        <taxon>Streptophyta</taxon>
        <taxon>Embryophyta</taxon>
        <taxon>Tracheophyta</taxon>
        <taxon>Spermatophyta</taxon>
        <taxon>Magnoliopsida</taxon>
        <taxon>Liliopsida</taxon>
        <taxon>Araceae</taxon>
        <taxon>Aroideae</taxon>
        <taxon>Colocasieae</taxon>
        <taxon>Colocasia</taxon>
    </lineage>
</organism>